<dbReference type="PANTHER" id="PTHR11104:SF0">
    <property type="entry name" value="SPBETA PROPHAGE-DERIVED AMINOGLYCOSIDE N(3')-ACETYLTRANSFERASE-LIKE PROTEIN YOKD"/>
    <property type="match status" value="1"/>
</dbReference>
<protein>
    <recommendedName>
        <fullName evidence="4">Aminoglycoside N(3)-acetyltransferase</fullName>
        <ecNumber evidence="4">2.3.1.-</ecNumber>
    </recommendedName>
</protein>
<keyword evidence="3 4" id="KW-0012">Acyltransferase</keyword>
<comment type="catalytic activity">
    <reaction evidence="4">
        <text>a 2-deoxystreptamine antibiotic + acetyl-CoA = an N(3)-acetyl-2-deoxystreptamine antibiotic + CoA + H(+)</text>
        <dbReference type="Rhea" id="RHEA:12665"/>
        <dbReference type="ChEBI" id="CHEBI:15378"/>
        <dbReference type="ChEBI" id="CHEBI:57287"/>
        <dbReference type="ChEBI" id="CHEBI:57288"/>
        <dbReference type="ChEBI" id="CHEBI:57921"/>
        <dbReference type="ChEBI" id="CHEBI:77452"/>
        <dbReference type="EC" id="2.3.1.81"/>
    </reaction>
</comment>
<comment type="similarity">
    <text evidence="1 4">Belongs to the antibiotic N-acetyltransferase family.</text>
</comment>
<name>A0A0P6XEL6_9CHLR</name>
<comment type="caution">
    <text evidence="5">The sequence shown here is derived from an EMBL/GenBank/DDBJ whole genome shotgun (WGS) entry which is preliminary data.</text>
</comment>
<dbReference type="STRING" id="360411.AC812_01310"/>
<dbReference type="PANTHER" id="PTHR11104">
    <property type="entry name" value="AMINOGLYCOSIDE N3-ACETYLTRANSFERASE"/>
    <property type="match status" value="1"/>
</dbReference>
<organism evidence="5 6">
    <name type="scientific">Bellilinea caldifistulae</name>
    <dbReference type="NCBI Taxonomy" id="360411"/>
    <lineage>
        <taxon>Bacteria</taxon>
        <taxon>Bacillati</taxon>
        <taxon>Chloroflexota</taxon>
        <taxon>Anaerolineae</taxon>
        <taxon>Anaerolineales</taxon>
        <taxon>Anaerolineaceae</taxon>
        <taxon>Bellilinea</taxon>
    </lineage>
</organism>
<evidence type="ECO:0000256" key="2">
    <source>
        <dbReference type="ARBA" id="ARBA00022679"/>
    </source>
</evidence>
<keyword evidence="4" id="KW-0046">Antibiotic resistance</keyword>
<dbReference type="RefSeq" id="WP_061913049.1">
    <property type="nucleotide sequence ID" value="NZ_DF967971.1"/>
</dbReference>
<evidence type="ECO:0000256" key="3">
    <source>
        <dbReference type="ARBA" id="ARBA00023315"/>
    </source>
</evidence>
<reference evidence="5 6" key="1">
    <citation type="submission" date="2015-07" db="EMBL/GenBank/DDBJ databases">
        <title>Draft genome of Bellilinea caldifistulae DSM 17877.</title>
        <authorList>
            <person name="Hemp J."/>
            <person name="Ward L.M."/>
            <person name="Pace L.A."/>
            <person name="Fischer W.W."/>
        </authorList>
    </citation>
    <scope>NUCLEOTIDE SEQUENCE [LARGE SCALE GENOMIC DNA]</scope>
    <source>
        <strain evidence="5 6">GOMI-1</strain>
    </source>
</reference>
<evidence type="ECO:0000313" key="5">
    <source>
        <dbReference type="EMBL" id="KPL78096.1"/>
    </source>
</evidence>
<gene>
    <name evidence="5" type="ORF">AC812_01310</name>
</gene>
<dbReference type="Proteomes" id="UP000050514">
    <property type="component" value="Unassembled WGS sequence"/>
</dbReference>
<keyword evidence="2 4" id="KW-0808">Transferase</keyword>
<dbReference type="EMBL" id="LGHJ01000006">
    <property type="protein sequence ID" value="KPL78096.1"/>
    <property type="molecule type" value="Genomic_DNA"/>
</dbReference>
<proteinExistence type="inferred from homology"/>
<dbReference type="GO" id="GO:0046353">
    <property type="term" value="F:aminoglycoside 3-N-acetyltransferase activity"/>
    <property type="evidence" value="ECO:0007669"/>
    <property type="project" value="UniProtKB-EC"/>
</dbReference>
<keyword evidence="6" id="KW-1185">Reference proteome</keyword>
<evidence type="ECO:0000256" key="4">
    <source>
        <dbReference type="RuleBase" id="RU365031"/>
    </source>
</evidence>
<dbReference type="AlphaFoldDB" id="A0A0P6XEL6"/>
<dbReference type="SUPFAM" id="SSF110710">
    <property type="entry name" value="TTHA0583/YokD-like"/>
    <property type="match status" value="1"/>
</dbReference>
<dbReference type="InterPro" id="IPR028345">
    <property type="entry name" value="Antibiotic_NAT-like"/>
</dbReference>
<sequence length="266" mass="28678">MPLSYRELVQGLQRLGLPAGKPVIAHASLKSFGEVRGGAETLLGALLGVFPHLMMPTHTYQTMLIPEEGPADNAIQYGSGRDQNAMAVFFTPDLPADPLMGILPEVLRKHPQAKRSTHPILSFAGVGVDETLTTQTLAEPLAPIRVLNEEEGWVLLLGVDHTVNTSIHYAEKLAGRRQFVRWALTPGGVVECPGFPGCSLGFEKAAPLLQAVTRETMIGTARVRALPLTEMTGLLVAALQEDPLAFLCDDPTCERCAATRQALARE</sequence>
<accession>A0A0P6XEL6</accession>
<dbReference type="GO" id="GO:0046677">
    <property type="term" value="P:response to antibiotic"/>
    <property type="evidence" value="ECO:0007669"/>
    <property type="project" value="UniProtKB-KW"/>
</dbReference>
<dbReference type="Pfam" id="PF02522">
    <property type="entry name" value="Antibiotic_NAT"/>
    <property type="match status" value="1"/>
</dbReference>
<dbReference type="EC" id="2.3.1.-" evidence="4"/>
<dbReference type="OrthoDB" id="7330654at2"/>
<evidence type="ECO:0000256" key="1">
    <source>
        <dbReference type="ARBA" id="ARBA00006383"/>
    </source>
</evidence>
<dbReference type="InterPro" id="IPR003679">
    <property type="entry name" value="Amioglycoside_AcTrfase"/>
</dbReference>
<evidence type="ECO:0000313" key="6">
    <source>
        <dbReference type="Proteomes" id="UP000050514"/>
    </source>
</evidence>